<evidence type="ECO:0000313" key="1">
    <source>
        <dbReference type="EMBL" id="WVX79700.1"/>
    </source>
</evidence>
<evidence type="ECO:0008006" key="3">
    <source>
        <dbReference type="Google" id="ProtNLM"/>
    </source>
</evidence>
<organism evidence="1 2">
    <name type="scientific">Niallia oryzisoli</name>
    <dbReference type="NCBI Taxonomy" id="1737571"/>
    <lineage>
        <taxon>Bacteria</taxon>
        <taxon>Bacillati</taxon>
        <taxon>Bacillota</taxon>
        <taxon>Bacilli</taxon>
        <taxon>Bacillales</taxon>
        <taxon>Bacillaceae</taxon>
        <taxon>Niallia</taxon>
    </lineage>
</organism>
<proteinExistence type="predicted"/>
<protein>
    <recommendedName>
        <fullName evidence="3">Lipoprotein</fullName>
    </recommendedName>
</protein>
<dbReference type="PROSITE" id="PS51257">
    <property type="entry name" value="PROKAR_LIPOPROTEIN"/>
    <property type="match status" value="1"/>
</dbReference>
<dbReference type="Proteomes" id="UP001357223">
    <property type="component" value="Chromosome"/>
</dbReference>
<dbReference type="EMBL" id="CP137640">
    <property type="protein sequence ID" value="WVX79700.1"/>
    <property type="molecule type" value="Genomic_DNA"/>
</dbReference>
<reference evidence="1 2" key="1">
    <citation type="submission" date="2023-10" db="EMBL/GenBank/DDBJ databases">
        <title>Niallia locisalis sp.nov. isolated from a salt pond sample.</title>
        <authorList>
            <person name="Li X.-J."/>
            <person name="Dong L."/>
        </authorList>
    </citation>
    <scope>NUCLEOTIDE SEQUENCE [LARGE SCALE GENOMIC DNA]</scope>
    <source>
        <strain evidence="1 2">DSM 29761</strain>
    </source>
</reference>
<keyword evidence="2" id="KW-1185">Reference proteome</keyword>
<gene>
    <name evidence="1" type="ORF">R4Z09_20755</name>
</gene>
<evidence type="ECO:0000313" key="2">
    <source>
        <dbReference type="Proteomes" id="UP001357223"/>
    </source>
</evidence>
<dbReference type="RefSeq" id="WP_338448632.1">
    <property type="nucleotide sequence ID" value="NZ_CP137640.1"/>
</dbReference>
<accession>A0ABZ2CCN6</accession>
<sequence length="261" mass="29946">MKKFLKVFITSIAALSLLVSCEESKKVDNKTMTEEKEATEEKRDINDLVTIKEIVNKEGISPNGEKVRYVYEAPIIHIDKPGAKRVNETFLNLIKDLEERMDDGQLIPLSVSSKAYLNDGIISVVMDTNKTGPEGIYAVNYEIDNDQEISTKDLLENYQFDPQRLIAEINRQVEINGSKPETEQDFFGIDYFADTIITNSSDFPSQDEYLKKLDEIQKKTMEEKERFVVENIDKIKAYLNQDGKFVFIHRAALSDEELIVE</sequence>
<name>A0ABZ2CCN6_9BACI</name>